<dbReference type="EMBL" id="LXQA011103898">
    <property type="protein sequence ID" value="MCI84980.1"/>
    <property type="molecule type" value="Genomic_DNA"/>
</dbReference>
<evidence type="ECO:0000313" key="2">
    <source>
        <dbReference type="Proteomes" id="UP000265520"/>
    </source>
</evidence>
<comment type="caution">
    <text evidence="1">The sequence shown here is derived from an EMBL/GenBank/DDBJ whole genome shotgun (WGS) entry which is preliminary data.</text>
</comment>
<keyword evidence="2" id="KW-1185">Reference proteome</keyword>
<sequence length="18" mass="2040">MKVNCHDLVVSLKSKPLE</sequence>
<proteinExistence type="predicted"/>
<evidence type="ECO:0000313" key="1">
    <source>
        <dbReference type="EMBL" id="MCI84980.1"/>
    </source>
</evidence>
<dbReference type="AlphaFoldDB" id="A0A392VEQ6"/>
<name>A0A392VEQ6_9FABA</name>
<reference evidence="1 2" key="1">
    <citation type="journal article" date="2018" name="Front. Plant Sci.">
        <title>Red Clover (Trifolium pratense) and Zigzag Clover (T. medium) - A Picture of Genomic Similarities and Differences.</title>
        <authorList>
            <person name="Dluhosova J."/>
            <person name="Istvanek J."/>
            <person name="Nedelnik J."/>
            <person name="Repkova J."/>
        </authorList>
    </citation>
    <scope>NUCLEOTIDE SEQUENCE [LARGE SCALE GENOMIC DNA]</scope>
    <source>
        <strain evidence="2">cv. 10/8</strain>
        <tissue evidence="1">Leaf</tissue>
    </source>
</reference>
<organism evidence="1 2">
    <name type="scientific">Trifolium medium</name>
    <dbReference type="NCBI Taxonomy" id="97028"/>
    <lineage>
        <taxon>Eukaryota</taxon>
        <taxon>Viridiplantae</taxon>
        <taxon>Streptophyta</taxon>
        <taxon>Embryophyta</taxon>
        <taxon>Tracheophyta</taxon>
        <taxon>Spermatophyta</taxon>
        <taxon>Magnoliopsida</taxon>
        <taxon>eudicotyledons</taxon>
        <taxon>Gunneridae</taxon>
        <taxon>Pentapetalae</taxon>
        <taxon>rosids</taxon>
        <taxon>fabids</taxon>
        <taxon>Fabales</taxon>
        <taxon>Fabaceae</taxon>
        <taxon>Papilionoideae</taxon>
        <taxon>50 kb inversion clade</taxon>
        <taxon>NPAAA clade</taxon>
        <taxon>Hologalegina</taxon>
        <taxon>IRL clade</taxon>
        <taxon>Trifolieae</taxon>
        <taxon>Trifolium</taxon>
    </lineage>
</organism>
<dbReference type="Proteomes" id="UP000265520">
    <property type="component" value="Unassembled WGS sequence"/>
</dbReference>
<protein>
    <submittedName>
        <fullName evidence="1">Uncharacterized protein</fullName>
    </submittedName>
</protein>
<feature type="non-terminal residue" evidence="1">
    <location>
        <position position="18"/>
    </location>
</feature>
<accession>A0A392VEQ6</accession>